<evidence type="ECO:0000256" key="2">
    <source>
        <dbReference type="ARBA" id="ARBA00022801"/>
    </source>
</evidence>
<comment type="similarity">
    <text evidence="3 4">Belongs to the arginase family.</text>
</comment>
<evidence type="ECO:0000256" key="5">
    <source>
        <dbReference type="SAM" id="SignalP"/>
    </source>
</evidence>
<dbReference type="GeneID" id="43657714"/>
<evidence type="ECO:0000256" key="1">
    <source>
        <dbReference type="ARBA" id="ARBA00022723"/>
    </source>
</evidence>
<dbReference type="PANTHER" id="PTHR11358">
    <property type="entry name" value="ARGINASE/AGMATINASE"/>
    <property type="match status" value="1"/>
</dbReference>
<keyword evidence="7" id="KW-1185">Reference proteome</keyword>
<dbReference type="PROSITE" id="PS51409">
    <property type="entry name" value="ARGINASE_2"/>
    <property type="match status" value="1"/>
</dbReference>
<accession>A0A5N6ZSZ8</accession>
<dbReference type="InterPro" id="IPR020855">
    <property type="entry name" value="Ureohydrolase_Mn_BS"/>
</dbReference>
<dbReference type="AlphaFoldDB" id="A0A5N6ZSZ8"/>
<evidence type="ECO:0000256" key="4">
    <source>
        <dbReference type="RuleBase" id="RU003684"/>
    </source>
</evidence>
<dbReference type="CDD" id="cd11592">
    <property type="entry name" value="Agmatinase_PAH"/>
    <property type="match status" value="1"/>
</dbReference>
<evidence type="ECO:0000256" key="3">
    <source>
        <dbReference type="PROSITE-ProRule" id="PRU00742"/>
    </source>
</evidence>
<organism evidence="6 7">
    <name type="scientific">Aspergillus caelatus</name>
    <dbReference type="NCBI Taxonomy" id="61420"/>
    <lineage>
        <taxon>Eukaryota</taxon>
        <taxon>Fungi</taxon>
        <taxon>Dikarya</taxon>
        <taxon>Ascomycota</taxon>
        <taxon>Pezizomycotina</taxon>
        <taxon>Eurotiomycetes</taxon>
        <taxon>Eurotiomycetidae</taxon>
        <taxon>Eurotiales</taxon>
        <taxon>Aspergillaceae</taxon>
        <taxon>Aspergillus</taxon>
        <taxon>Aspergillus subgen. Circumdati</taxon>
    </lineage>
</organism>
<feature type="signal peptide" evidence="5">
    <location>
        <begin position="1"/>
        <end position="19"/>
    </location>
</feature>
<dbReference type="InterPro" id="IPR006035">
    <property type="entry name" value="Ureohydrolase"/>
</dbReference>
<dbReference type="Pfam" id="PF00491">
    <property type="entry name" value="Arginase"/>
    <property type="match status" value="1"/>
</dbReference>
<dbReference type="RefSeq" id="XP_031923464.1">
    <property type="nucleotide sequence ID" value="XM_032073268.1"/>
</dbReference>
<dbReference type="PRINTS" id="PR00116">
    <property type="entry name" value="ARGINASE"/>
</dbReference>
<evidence type="ECO:0000313" key="6">
    <source>
        <dbReference type="EMBL" id="KAE8360383.1"/>
    </source>
</evidence>
<protein>
    <submittedName>
        <fullName evidence="6">Arginase family protein</fullName>
    </submittedName>
</protein>
<dbReference type="PROSITE" id="PS01053">
    <property type="entry name" value="ARGINASE_1"/>
    <property type="match status" value="1"/>
</dbReference>
<keyword evidence="1" id="KW-0479">Metal-binding</keyword>
<keyword evidence="2 4" id="KW-0378">Hydrolase</keyword>
<reference evidence="6 7" key="1">
    <citation type="submission" date="2019-04" db="EMBL/GenBank/DDBJ databases">
        <title>Friends and foes A comparative genomics studyof 23 Aspergillus species from section Flavi.</title>
        <authorList>
            <consortium name="DOE Joint Genome Institute"/>
            <person name="Kjaerbolling I."/>
            <person name="Vesth T."/>
            <person name="Frisvad J.C."/>
            <person name="Nybo J.L."/>
            <person name="Theobald S."/>
            <person name="Kildgaard S."/>
            <person name="Isbrandt T."/>
            <person name="Kuo A."/>
            <person name="Sato A."/>
            <person name="Lyhne E.K."/>
            <person name="Kogle M.E."/>
            <person name="Wiebenga A."/>
            <person name="Kun R.S."/>
            <person name="Lubbers R.J."/>
            <person name="Makela M.R."/>
            <person name="Barry K."/>
            <person name="Chovatia M."/>
            <person name="Clum A."/>
            <person name="Daum C."/>
            <person name="Haridas S."/>
            <person name="He G."/>
            <person name="LaButti K."/>
            <person name="Lipzen A."/>
            <person name="Mondo S."/>
            <person name="Riley R."/>
            <person name="Salamov A."/>
            <person name="Simmons B.A."/>
            <person name="Magnuson J.K."/>
            <person name="Henrissat B."/>
            <person name="Mortensen U.H."/>
            <person name="Larsen T.O."/>
            <person name="Devries R.P."/>
            <person name="Grigoriev I.V."/>
            <person name="Machida M."/>
            <person name="Baker S.E."/>
            <person name="Andersen M.R."/>
        </authorList>
    </citation>
    <scope>NUCLEOTIDE SEQUENCE [LARGE SCALE GENOMIC DNA]</scope>
    <source>
        <strain evidence="6 7">CBS 763.97</strain>
    </source>
</reference>
<name>A0A5N6ZSZ8_9EURO</name>
<sequence>MSPGGVAIAWPALLPLTAALVVPYEVAQQPLIGSSSSSFIESSIFGKARHMRLLGAQDQFHMENDFSTPYSGIATFAHLNWTNCFDPSADESFDIGIVGAPFDLGVTYRPGERFGPSAVRSGSQRLEPGFAYSMDHGVNPFLNWAAVVDCGDISNTPFDKLEAIQQLEAGWKSIGSRKPRNSQKADHVRLLSFGGDHTITLPALRALNPIWGKVAILHFDSHLDTWDPRQLGGGLTKYSEVTHGSMLHIAHEEGLLLEQGNMHLGSRSMLMDQNYDLNNDARCGFTHIRARLIDELGIEGIVSRIVETVGDNLVYVSIDIDALDPAFAPGTGTIEPGGWTTRELLQILSGLSKANLPIVGADIVEFAPVYDNKAETTALTVTQLAYELLQWMIRVPVKIPRVE</sequence>
<dbReference type="Gene3D" id="3.40.800.10">
    <property type="entry name" value="Ureohydrolase domain"/>
    <property type="match status" value="1"/>
</dbReference>
<dbReference type="InterPro" id="IPR023696">
    <property type="entry name" value="Ureohydrolase_dom_sf"/>
</dbReference>
<dbReference type="PANTHER" id="PTHR11358:SF30">
    <property type="entry name" value="AGMATINASE 1-RELATED"/>
    <property type="match status" value="1"/>
</dbReference>
<dbReference type="OrthoDB" id="288726at2759"/>
<dbReference type="GO" id="GO:0008783">
    <property type="term" value="F:agmatinase activity"/>
    <property type="evidence" value="ECO:0007669"/>
    <property type="project" value="TreeGrafter"/>
</dbReference>
<gene>
    <name evidence="6" type="ORF">BDV27DRAFT_161734</name>
</gene>
<proteinExistence type="inferred from homology"/>
<feature type="chain" id="PRO_5024803447" evidence="5">
    <location>
        <begin position="20"/>
        <end position="403"/>
    </location>
</feature>
<evidence type="ECO:0000313" key="7">
    <source>
        <dbReference type="Proteomes" id="UP000326268"/>
    </source>
</evidence>
<dbReference type="GO" id="GO:0033389">
    <property type="term" value="P:putrescine biosynthetic process from arginine, via agmatine"/>
    <property type="evidence" value="ECO:0007669"/>
    <property type="project" value="TreeGrafter"/>
</dbReference>
<keyword evidence="5" id="KW-0732">Signal</keyword>
<dbReference type="EMBL" id="ML737777">
    <property type="protein sequence ID" value="KAE8360383.1"/>
    <property type="molecule type" value="Genomic_DNA"/>
</dbReference>
<dbReference type="Proteomes" id="UP000326268">
    <property type="component" value="Unassembled WGS sequence"/>
</dbReference>
<dbReference type="GO" id="GO:0046872">
    <property type="term" value="F:metal ion binding"/>
    <property type="evidence" value="ECO:0007669"/>
    <property type="project" value="UniProtKB-KW"/>
</dbReference>
<dbReference type="SUPFAM" id="SSF52768">
    <property type="entry name" value="Arginase/deacetylase"/>
    <property type="match status" value="1"/>
</dbReference>